<dbReference type="EnsemblMetazoa" id="CJA16041.1">
    <property type="protein sequence ID" value="CJA16041.1"/>
    <property type="gene ID" value="WBGene00135245"/>
</dbReference>
<reference evidence="5" key="2">
    <citation type="submission" date="2022-06" db="UniProtKB">
        <authorList>
            <consortium name="EnsemblMetazoa"/>
        </authorList>
    </citation>
    <scope>IDENTIFICATION</scope>
    <source>
        <strain evidence="5">DF5081</strain>
    </source>
</reference>
<evidence type="ECO:0000313" key="6">
    <source>
        <dbReference type="Proteomes" id="UP000005237"/>
    </source>
</evidence>
<dbReference type="PANTHER" id="PTHR43153">
    <property type="entry name" value="ELECTRON TRANSFER FLAVOPROTEIN ALPHA"/>
    <property type="match status" value="1"/>
</dbReference>
<dbReference type="InterPro" id="IPR033947">
    <property type="entry name" value="ETF_alpha_N"/>
</dbReference>
<reference evidence="6" key="1">
    <citation type="submission" date="2010-08" db="EMBL/GenBank/DDBJ databases">
        <authorList>
            <consortium name="Caenorhabditis japonica Sequencing Consortium"/>
            <person name="Wilson R.K."/>
        </authorList>
    </citation>
    <scope>NUCLEOTIDE SEQUENCE [LARGE SCALE GENOMIC DNA]</scope>
    <source>
        <strain evidence="6">DF5081</strain>
    </source>
</reference>
<evidence type="ECO:0000256" key="3">
    <source>
        <dbReference type="SAM" id="MobiDB-lite"/>
    </source>
</evidence>
<feature type="region of interest" description="Disordered" evidence="3">
    <location>
        <begin position="178"/>
        <end position="197"/>
    </location>
</feature>
<dbReference type="AlphaFoldDB" id="A0A8R1I6Z4"/>
<dbReference type="SMART" id="SM00893">
    <property type="entry name" value="ETF"/>
    <property type="match status" value="1"/>
</dbReference>
<accession>A0A8R1I6Z4</accession>
<dbReference type="GO" id="GO:0050660">
    <property type="term" value="F:flavin adenine dinucleotide binding"/>
    <property type="evidence" value="ECO:0007669"/>
    <property type="project" value="InterPro"/>
</dbReference>
<keyword evidence="6" id="KW-1185">Reference proteome</keyword>
<dbReference type="InterPro" id="IPR014729">
    <property type="entry name" value="Rossmann-like_a/b/a_fold"/>
</dbReference>
<dbReference type="GO" id="GO:0009055">
    <property type="term" value="F:electron transfer activity"/>
    <property type="evidence" value="ECO:0007669"/>
    <property type="project" value="InterPro"/>
</dbReference>
<dbReference type="Gene3D" id="3.40.50.620">
    <property type="entry name" value="HUPs"/>
    <property type="match status" value="1"/>
</dbReference>
<comment type="similarity">
    <text evidence="2">Belongs to the ETF alpha-subunit/FixB family.</text>
</comment>
<evidence type="ECO:0000256" key="2">
    <source>
        <dbReference type="ARBA" id="ARBA00005817"/>
    </source>
</evidence>
<dbReference type="GO" id="GO:0033539">
    <property type="term" value="P:fatty acid beta-oxidation using acyl-CoA dehydrogenase"/>
    <property type="evidence" value="ECO:0007669"/>
    <property type="project" value="TreeGrafter"/>
</dbReference>
<protein>
    <submittedName>
        <fullName evidence="5">ETF domain-containing protein</fullName>
    </submittedName>
</protein>
<dbReference type="CDD" id="cd01715">
    <property type="entry name" value="ETF_alpha"/>
    <property type="match status" value="1"/>
</dbReference>
<dbReference type="PANTHER" id="PTHR43153:SF1">
    <property type="entry name" value="ELECTRON TRANSFER FLAVOPROTEIN SUBUNIT ALPHA, MITOCHONDRIAL"/>
    <property type="match status" value="1"/>
</dbReference>
<dbReference type="InterPro" id="IPR001308">
    <property type="entry name" value="ETF_a/FixB"/>
</dbReference>
<sequence>MLSAKSVLNRTARFVNASRLNSTLVVAEHDDSKLAPITLNAITAANKLGNEVSVLVTGANAAKVAEQVAKVNGVKRVLVAQDDKLKNNLPERVAPVVLASQKQFNFSAITAGSSAFGRGVIPRVAATLDVSPISDITEVHSADSFTRTQYAGNAVKKVKSSAPVKLLTFRGTAFEPAKEGGSGAVENGFRKRSGSASGMSFTEHMEAIKKEMSTMSSQLGSNKTELERNRQEMSQIQLQVQQLNETAVQDQLNKAHEMTKRLEGIARNFVATINDQSQQAQLLAELESISKNGTPQMPVMTPPMMNAAVAAAMHPNMMMRNPMLNAMSGASPRVGKGGAPNGGMNGMMFQQMQLAQMQAQAAMMQAHMFPGMQLMGVPGMLPGMPPGMAGLPGMMPPSSAAAAAAMQQFTQQAQMAAAAIAVSTPSRNHSTSGAASRTRTPLTASATNSPRPTPVTETVIKEEDPPSMESDVPVSATTSAIKQEENSTVAVA</sequence>
<feature type="region of interest" description="Disordered" evidence="3">
    <location>
        <begin position="423"/>
        <end position="492"/>
    </location>
</feature>
<evidence type="ECO:0000313" key="5">
    <source>
        <dbReference type="EnsemblMetazoa" id="CJA16041.1"/>
    </source>
</evidence>
<dbReference type="Proteomes" id="UP000005237">
    <property type="component" value="Unassembled WGS sequence"/>
</dbReference>
<dbReference type="Pfam" id="PF01012">
    <property type="entry name" value="ETF"/>
    <property type="match status" value="1"/>
</dbReference>
<dbReference type="SUPFAM" id="SSF52402">
    <property type="entry name" value="Adenine nucleotide alpha hydrolases-like"/>
    <property type="match status" value="1"/>
</dbReference>
<evidence type="ECO:0000256" key="1">
    <source>
        <dbReference type="ARBA" id="ARBA00004305"/>
    </source>
</evidence>
<feature type="compositionally biased region" description="Polar residues" evidence="3">
    <location>
        <begin position="475"/>
        <end position="492"/>
    </location>
</feature>
<organism evidence="5 6">
    <name type="scientific">Caenorhabditis japonica</name>
    <dbReference type="NCBI Taxonomy" id="281687"/>
    <lineage>
        <taxon>Eukaryota</taxon>
        <taxon>Metazoa</taxon>
        <taxon>Ecdysozoa</taxon>
        <taxon>Nematoda</taxon>
        <taxon>Chromadorea</taxon>
        <taxon>Rhabditida</taxon>
        <taxon>Rhabditina</taxon>
        <taxon>Rhabditomorpha</taxon>
        <taxon>Rhabditoidea</taxon>
        <taxon>Rhabditidae</taxon>
        <taxon>Peloderinae</taxon>
        <taxon>Caenorhabditis</taxon>
    </lineage>
</organism>
<name>A0A8R1I6Z4_CAEJA</name>
<proteinExistence type="inferred from homology"/>
<feature type="domain" description="Electron transfer flavoprotein alpha/beta-subunit N-terminal" evidence="4">
    <location>
        <begin position="23"/>
        <end position="197"/>
    </location>
</feature>
<evidence type="ECO:0000259" key="4">
    <source>
        <dbReference type="SMART" id="SM00893"/>
    </source>
</evidence>
<feature type="compositionally biased region" description="Polar residues" evidence="3">
    <location>
        <begin position="423"/>
        <end position="450"/>
    </location>
</feature>
<dbReference type="InterPro" id="IPR014730">
    <property type="entry name" value="ETF_a/b_N"/>
</dbReference>
<comment type="subcellular location">
    <subcellularLocation>
        <location evidence="1">Mitochondrion matrix</location>
    </subcellularLocation>
</comment>
<dbReference type="GO" id="GO:0005759">
    <property type="term" value="C:mitochondrial matrix"/>
    <property type="evidence" value="ECO:0007669"/>
    <property type="project" value="UniProtKB-SubCell"/>
</dbReference>
<dbReference type="FunFam" id="3.40.50.620:FF:000041">
    <property type="entry name" value="Electron transfer flavoprotein alpha subunit"/>
    <property type="match status" value="1"/>
</dbReference>